<evidence type="ECO:0000313" key="1">
    <source>
        <dbReference type="EMBL" id="VEB41647.1"/>
    </source>
</evidence>
<organism evidence="1 2">
    <name type="scientific">Chromobacterium violaceum</name>
    <dbReference type="NCBI Taxonomy" id="536"/>
    <lineage>
        <taxon>Bacteria</taxon>
        <taxon>Pseudomonadati</taxon>
        <taxon>Pseudomonadota</taxon>
        <taxon>Betaproteobacteria</taxon>
        <taxon>Neisseriales</taxon>
        <taxon>Chromobacteriaceae</taxon>
        <taxon>Chromobacterium</taxon>
    </lineage>
</organism>
<dbReference type="EMBL" id="LR134182">
    <property type="protein sequence ID" value="VEB41647.1"/>
    <property type="molecule type" value="Genomic_DNA"/>
</dbReference>
<dbReference type="AlphaFoldDB" id="A0A3S4LGD6"/>
<proteinExistence type="predicted"/>
<accession>A0A3S4LGD6</accession>
<evidence type="ECO:0000313" key="2">
    <source>
        <dbReference type="Proteomes" id="UP000275777"/>
    </source>
</evidence>
<reference evidence="1 2" key="1">
    <citation type="submission" date="2018-12" db="EMBL/GenBank/DDBJ databases">
        <authorList>
            <consortium name="Pathogen Informatics"/>
        </authorList>
    </citation>
    <scope>NUCLEOTIDE SEQUENCE [LARGE SCALE GENOMIC DNA]</scope>
    <source>
        <strain evidence="1 2">NCTC9695</strain>
    </source>
</reference>
<sequence>MIDAGTLRAVYGVNGRVERCTQGVPTCWWTAWPQAERRGGAALAVRPIEIFTPRKNAIEIDIQSHL</sequence>
<dbReference type="Proteomes" id="UP000275777">
    <property type="component" value="Chromosome"/>
</dbReference>
<name>A0A3S4LGD6_CHRVL</name>
<gene>
    <name evidence="1" type="ORF">NCTC9695_02080</name>
</gene>
<protein>
    <submittedName>
        <fullName evidence="1">Uncharacterized protein</fullName>
    </submittedName>
</protein>